<keyword evidence="2" id="KW-0539">Nucleus</keyword>
<dbReference type="Gene3D" id="4.10.240.10">
    <property type="entry name" value="Zn(2)-C6 fungal-type DNA-binding domain"/>
    <property type="match status" value="1"/>
</dbReference>
<dbReference type="EMBL" id="NBSH01000010">
    <property type="protein sequence ID" value="ORX35592.1"/>
    <property type="molecule type" value="Genomic_DNA"/>
</dbReference>
<dbReference type="AlphaFoldDB" id="A0A1Y1UC64"/>
<evidence type="ECO:0000256" key="2">
    <source>
        <dbReference type="ARBA" id="ARBA00023242"/>
    </source>
</evidence>
<dbReference type="GO" id="GO:0000981">
    <property type="term" value="F:DNA-binding transcription factor activity, RNA polymerase II-specific"/>
    <property type="evidence" value="ECO:0007669"/>
    <property type="project" value="InterPro"/>
</dbReference>
<evidence type="ECO:0000313" key="6">
    <source>
        <dbReference type="Proteomes" id="UP000193218"/>
    </source>
</evidence>
<dbReference type="PROSITE" id="PS50048">
    <property type="entry name" value="ZN2_CY6_FUNGAL_2"/>
    <property type="match status" value="1"/>
</dbReference>
<evidence type="ECO:0000256" key="3">
    <source>
        <dbReference type="SAM" id="MobiDB-lite"/>
    </source>
</evidence>
<feature type="compositionally biased region" description="Low complexity" evidence="3">
    <location>
        <begin position="55"/>
        <end position="66"/>
    </location>
</feature>
<dbReference type="Proteomes" id="UP000193218">
    <property type="component" value="Unassembled WGS sequence"/>
</dbReference>
<gene>
    <name evidence="5" type="ORF">BD324DRAFT_652141</name>
</gene>
<reference evidence="5 6" key="1">
    <citation type="submission" date="2017-03" db="EMBL/GenBank/DDBJ databases">
        <title>Widespread Adenine N6-methylation of Active Genes in Fungi.</title>
        <authorList>
            <consortium name="DOE Joint Genome Institute"/>
            <person name="Mondo S.J."/>
            <person name="Dannebaum R.O."/>
            <person name="Kuo R.C."/>
            <person name="Louie K.B."/>
            <person name="Bewick A.J."/>
            <person name="Labutti K."/>
            <person name="Haridas S."/>
            <person name="Kuo A."/>
            <person name="Salamov A."/>
            <person name="Ahrendt S.R."/>
            <person name="Lau R."/>
            <person name="Bowen B.P."/>
            <person name="Lipzen A."/>
            <person name="Sullivan W."/>
            <person name="Andreopoulos W.B."/>
            <person name="Clum A."/>
            <person name="Lindquist E."/>
            <person name="Daum C."/>
            <person name="Northen T.R."/>
            <person name="Ramamoorthy G."/>
            <person name="Schmitz R.J."/>
            <person name="Gryganskyi A."/>
            <person name="Culley D."/>
            <person name="Magnuson J."/>
            <person name="James T.Y."/>
            <person name="O'Malley M.A."/>
            <person name="Stajich J.E."/>
            <person name="Spatafora J.W."/>
            <person name="Visel A."/>
            <person name="Grigoriev I.V."/>
        </authorList>
    </citation>
    <scope>NUCLEOTIDE SEQUENCE [LARGE SCALE GENOMIC DNA]</scope>
    <source>
        <strain evidence="5 6">NRRL Y-17943</strain>
    </source>
</reference>
<evidence type="ECO:0000256" key="1">
    <source>
        <dbReference type="ARBA" id="ARBA00004123"/>
    </source>
</evidence>
<dbReference type="GO" id="GO:0005634">
    <property type="term" value="C:nucleus"/>
    <property type="evidence" value="ECO:0007669"/>
    <property type="project" value="UniProtKB-SubCell"/>
</dbReference>
<feature type="region of interest" description="Disordered" evidence="3">
    <location>
        <begin position="55"/>
        <end position="74"/>
    </location>
</feature>
<accession>A0A1Y1UC64</accession>
<sequence length="560" mass="62435">MSSGSGTPVRKPRQHFTRSRTGCLACRKSKHKCDEAKPICQRCIRYSRTCQYPSHVSVSSSATPPTSGGGPAHLSALDIDIFDLPHAPTSTTSGPSNSSGVAGGSVPGPSTHAGHHPPTVTNMIPQELSPPDLLEWVYPDLEERELIRHFLAFGTVNMCAIPQPDKPIKYFDIINSIMNPRGSSLESDSLLISILSIAAVHRSSMFFQQDKGFLGEAPIGPWGAPPLPITGPSDHSISRLRKVGENTSKMALDLCRTAMVLKLEGTYSPKEFAISNKLLTGVMCIIDSQEMLGGLLWKEAFDVGLELVKMRGGPRTMLELSESSSEESLSTARSVLENMAYIDMCRCMASGARPMVLLEAFEPWWFDFVKDHPPDSMDSFQYAFGMDRGMLELANRVNRLVYEHTLLAKMSDRGHQNLHDHKIQDIQGELDLWEERIRKEDKNEEFRRVTYGNVIMLHTLRILVLIDLLQYSHLHDKVQHSAKTALRYLNDSRSWSVISLLVPTLILAAVIADPAGTATAKQVIQDLRLTTSFAYDVEEALNVFEKVKRFETKPWDHRLI</sequence>
<dbReference type="Pfam" id="PF11951">
    <property type="entry name" value="Fungal_trans_2"/>
    <property type="match status" value="1"/>
</dbReference>
<feature type="compositionally biased region" description="Low complexity" evidence="3">
    <location>
        <begin position="88"/>
        <end position="100"/>
    </location>
</feature>
<comment type="subcellular location">
    <subcellularLocation>
        <location evidence="1">Nucleus</location>
    </subcellularLocation>
</comment>
<feature type="region of interest" description="Disordered" evidence="3">
    <location>
        <begin position="85"/>
        <end position="126"/>
    </location>
</feature>
<keyword evidence="6" id="KW-1185">Reference proteome</keyword>
<proteinExistence type="predicted"/>
<dbReference type="SUPFAM" id="SSF57701">
    <property type="entry name" value="Zn2/Cys6 DNA-binding domain"/>
    <property type="match status" value="1"/>
</dbReference>
<dbReference type="OrthoDB" id="2561042at2759"/>
<evidence type="ECO:0000313" key="5">
    <source>
        <dbReference type="EMBL" id="ORX35592.1"/>
    </source>
</evidence>
<dbReference type="PROSITE" id="PS00463">
    <property type="entry name" value="ZN2_CY6_FUNGAL_1"/>
    <property type="match status" value="1"/>
</dbReference>
<dbReference type="InterPro" id="IPR021858">
    <property type="entry name" value="Fun_TF"/>
</dbReference>
<organism evidence="5 6">
    <name type="scientific">Kockovaella imperatae</name>
    <dbReference type="NCBI Taxonomy" id="4999"/>
    <lineage>
        <taxon>Eukaryota</taxon>
        <taxon>Fungi</taxon>
        <taxon>Dikarya</taxon>
        <taxon>Basidiomycota</taxon>
        <taxon>Agaricomycotina</taxon>
        <taxon>Tremellomycetes</taxon>
        <taxon>Tremellales</taxon>
        <taxon>Cuniculitremaceae</taxon>
        <taxon>Kockovaella</taxon>
    </lineage>
</organism>
<dbReference type="Pfam" id="PF00172">
    <property type="entry name" value="Zn_clus"/>
    <property type="match status" value="1"/>
</dbReference>
<dbReference type="InParanoid" id="A0A1Y1UC64"/>
<protein>
    <recommendedName>
        <fullName evidence="4">Zn(2)-C6 fungal-type domain-containing protein</fullName>
    </recommendedName>
</protein>
<dbReference type="CDD" id="cd00067">
    <property type="entry name" value="GAL4"/>
    <property type="match status" value="1"/>
</dbReference>
<dbReference type="RefSeq" id="XP_021869756.1">
    <property type="nucleotide sequence ID" value="XM_022018446.1"/>
</dbReference>
<feature type="domain" description="Zn(2)-C6 fungal-type" evidence="4">
    <location>
        <begin position="22"/>
        <end position="52"/>
    </location>
</feature>
<dbReference type="PANTHER" id="PTHR37534">
    <property type="entry name" value="TRANSCRIPTIONAL ACTIVATOR PROTEIN UGA3"/>
    <property type="match status" value="1"/>
</dbReference>
<dbReference type="InterPro" id="IPR036864">
    <property type="entry name" value="Zn2-C6_fun-type_DNA-bd_sf"/>
</dbReference>
<dbReference type="GO" id="GO:0008270">
    <property type="term" value="F:zinc ion binding"/>
    <property type="evidence" value="ECO:0007669"/>
    <property type="project" value="InterPro"/>
</dbReference>
<comment type="caution">
    <text evidence="5">The sequence shown here is derived from an EMBL/GenBank/DDBJ whole genome shotgun (WGS) entry which is preliminary data.</text>
</comment>
<dbReference type="GeneID" id="33560255"/>
<dbReference type="InterPro" id="IPR001138">
    <property type="entry name" value="Zn2Cys6_DnaBD"/>
</dbReference>
<name>A0A1Y1UC64_9TREE</name>
<dbReference type="SMART" id="SM00066">
    <property type="entry name" value="GAL4"/>
    <property type="match status" value="1"/>
</dbReference>
<dbReference type="PANTHER" id="PTHR37534:SF20">
    <property type="entry name" value="PRO1A C6 ZINK-FINGER PROTEIN"/>
    <property type="match status" value="1"/>
</dbReference>
<dbReference type="STRING" id="4999.A0A1Y1UC64"/>
<evidence type="ECO:0000259" key="4">
    <source>
        <dbReference type="PROSITE" id="PS50048"/>
    </source>
</evidence>